<dbReference type="Gene3D" id="1.10.357.10">
    <property type="entry name" value="Tetracycline Repressor, domain 2"/>
    <property type="match status" value="1"/>
</dbReference>
<evidence type="ECO:0000313" key="7">
    <source>
        <dbReference type="EMBL" id="UOE43683.1"/>
    </source>
</evidence>
<protein>
    <submittedName>
        <fullName evidence="7">TetR/AcrR family transcriptional regulator</fullName>
    </submittedName>
</protein>
<feature type="DNA-binding region" description="H-T-H motif" evidence="4">
    <location>
        <begin position="49"/>
        <end position="68"/>
    </location>
</feature>
<evidence type="ECO:0000256" key="4">
    <source>
        <dbReference type="PROSITE-ProRule" id="PRU00335"/>
    </source>
</evidence>
<sequence>MSEPTTADLLWAPTIGTATRRGPRPRVTLAELVATGIRLADDEGLDAASMQRVADEVGVTKMALYRYVPNRDALIALMVDTAMGPVSASASASGPASEADDPDASPASWQPRLRAWAHAVHDVFAAHRWLLTAAVGARVFGPNELSWTEAGLGVLEELPLTAGERLDTLTLVSAHVRGLVQQETQPDLEAQLAETLGAVLTANADAYPLAAAAFADAATDTAQDAALEYGLDRIIAGIAALIAARQRAPRRS</sequence>
<evidence type="ECO:0000259" key="6">
    <source>
        <dbReference type="PROSITE" id="PS50977"/>
    </source>
</evidence>
<reference evidence="7 8" key="1">
    <citation type="submission" date="2022-03" db="EMBL/GenBank/DDBJ databases">
        <title>Mucilaginibacter sp. isolated from the gut of Protaetia brevitarsis seulensis larvae.</title>
        <authorList>
            <person name="Won M."/>
            <person name="Kim S.-J."/>
            <person name="Kwon S.-W."/>
        </authorList>
    </citation>
    <scope>NUCLEOTIDE SEQUENCE [LARGE SCALE GENOMIC DNA]</scope>
    <source>
        <strain evidence="7 8">CFWR-12</strain>
    </source>
</reference>
<feature type="region of interest" description="Disordered" evidence="5">
    <location>
        <begin position="87"/>
        <end position="108"/>
    </location>
</feature>
<gene>
    <name evidence="7" type="ORF">MTO99_16145</name>
</gene>
<name>A0ABY4BWX7_9MICO</name>
<dbReference type="InterPro" id="IPR036271">
    <property type="entry name" value="Tet_transcr_reg_TetR-rel_C_sf"/>
</dbReference>
<evidence type="ECO:0000256" key="2">
    <source>
        <dbReference type="ARBA" id="ARBA00023125"/>
    </source>
</evidence>
<keyword evidence="2 4" id="KW-0238">DNA-binding</keyword>
<organism evidence="7 8">
    <name type="scientific">Agromyces larvae</name>
    <dbReference type="NCBI Taxonomy" id="2929802"/>
    <lineage>
        <taxon>Bacteria</taxon>
        <taxon>Bacillati</taxon>
        <taxon>Actinomycetota</taxon>
        <taxon>Actinomycetes</taxon>
        <taxon>Micrococcales</taxon>
        <taxon>Microbacteriaceae</taxon>
        <taxon>Agromyces</taxon>
    </lineage>
</organism>
<evidence type="ECO:0000256" key="3">
    <source>
        <dbReference type="ARBA" id="ARBA00023163"/>
    </source>
</evidence>
<dbReference type="PANTHER" id="PTHR30055">
    <property type="entry name" value="HTH-TYPE TRANSCRIPTIONAL REGULATOR RUTR"/>
    <property type="match status" value="1"/>
</dbReference>
<dbReference type="SUPFAM" id="SSF46689">
    <property type="entry name" value="Homeodomain-like"/>
    <property type="match status" value="1"/>
</dbReference>
<dbReference type="InterPro" id="IPR050109">
    <property type="entry name" value="HTH-type_TetR-like_transc_reg"/>
</dbReference>
<keyword evidence="3" id="KW-0804">Transcription</keyword>
<evidence type="ECO:0000313" key="8">
    <source>
        <dbReference type="Proteomes" id="UP000832097"/>
    </source>
</evidence>
<dbReference type="InterPro" id="IPR009057">
    <property type="entry name" value="Homeodomain-like_sf"/>
</dbReference>
<dbReference type="PROSITE" id="PS50977">
    <property type="entry name" value="HTH_TETR_2"/>
    <property type="match status" value="1"/>
</dbReference>
<evidence type="ECO:0000256" key="1">
    <source>
        <dbReference type="ARBA" id="ARBA00023015"/>
    </source>
</evidence>
<evidence type="ECO:0000256" key="5">
    <source>
        <dbReference type="SAM" id="MobiDB-lite"/>
    </source>
</evidence>
<proteinExistence type="predicted"/>
<dbReference type="InterPro" id="IPR004111">
    <property type="entry name" value="Repressor_TetR_C"/>
</dbReference>
<dbReference type="Pfam" id="PF00440">
    <property type="entry name" value="TetR_N"/>
    <property type="match status" value="1"/>
</dbReference>
<feature type="compositionally biased region" description="Low complexity" evidence="5">
    <location>
        <begin position="87"/>
        <end position="97"/>
    </location>
</feature>
<dbReference type="PANTHER" id="PTHR30055:SF151">
    <property type="entry name" value="TRANSCRIPTIONAL REGULATORY PROTEIN"/>
    <property type="match status" value="1"/>
</dbReference>
<dbReference type="EMBL" id="CP094528">
    <property type="protein sequence ID" value="UOE43683.1"/>
    <property type="molecule type" value="Genomic_DNA"/>
</dbReference>
<accession>A0ABY4BWX7</accession>
<dbReference type="InterPro" id="IPR001647">
    <property type="entry name" value="HTH_TetR"/>
</dbReference>
<feature type="domain" description="HTH tetR-type" evidence="6">
    <location>
        <begin position="26"/>
        <end position="86"/>
    </location>
</feature>
<dbReference type="SUPFAM" id="SSF48498">
    <property type="entry name" value="Tetracyclin repressor-like, C-terminal domain"/>
    <property type="match status" value="1"/>
</dbReference>
<dbReference type="Pfam" id="PF02909">
    <property type="entry name" value="TetR_C_1"/>
    <property type="match status" value="1"/>
</dbReference>
<dbReference type="Gene3D" id="1.10.10.60">
    <property type="entry name" value="Homeodomain-like"/>
    <property type="match status" value="1"/>
</dbReference>
<keyword evidence="1" id="KW-0805">Transcription regulation</keyword>
<keyword evidence="8" id="KW-1185">Reference proteome</keyword>
<dbReference type="Proteomes" id="UP000832097">
    <property type="component" value="Chromosome"/>
</dbReference>
<dbReference type="RefSeq" id="WP_243554841.1">
    <property type="nucleotide sequence ID" value="NZ_CP094528.1"/>
</dbReference>